<dbReference type="EMBL" id="CP036261">
    <property type="protein sequence ID" value="QDS90148.1"/>
    <property type="molecule type" value="Genomic_DNA"/>
</dbReference>
<feature type="transmembrane region" description="Helical" evidence="6">
    <location>
        <begin position="267"/>
        <end position="290"/>
    </location>
</feature>
<feature type="transmembrane region" description="Helical" evidence="6">
    <location>
        <begin position="170"/>
        <end position="190"/>
    </location>
</feature>
<dbReference type="Pfam" id="PF02535">
    <property type="entry name" value="Zip"/>
    <property type="match status" value="1"/>
</dbReference>
<feature type="transmembrane region" description="Helical" evidence="6">
    <location>
        <begin position="235"/>
        <end position="255"/>
    </location>
</feature>
<accession>A0A517M5K1</accession>
<dbReference type="RefSeq" id="WP_145348024.1">
    <property type="nucleotide sequence ID" value="NZ_CP036261.1"/>
</dbReference>
<sequence>MLPPTILIILYCVMIVAASLLGGLLPSILRLTHLRMQVIMSLVSGLMLGVAIVHMLPHAAMRVDSFLPVAYSMLGGVVVMFFLLRVFHVHHHTDPDHSRCDHDHADQSVVESVGGDPHLVTVSENDHAHDHVHGHGHSHDHAHGHSHSHSHSHDDSVVNLKLPSRFSWQGLFVGLAIHTLIDGVALAASVRSESGGGMTFLGLGTFLAVMLHKPLDAMSITSLMRARGTSMENQMLVNCGFAMACPLGAILAWSSLASLGGSPTMDLILSCSLGFSAGFFLCIALGDLLPEVQFHSHDRGKLTVALLLGLFIAIAIEALHTHP</sequence>
<feature type="region of interest" description="Disordered" evidence="5">
    <location>
        <begin position="128"/>
        <end position="155"/>
    </location>
</feature>
<keyword evidence="8" id="KW-1185">Reference proteome</keyword>
<keyword evidence="4 6" id="KW-0472">Membrane</keyword>
<reference evidence="7 8" key="1">
    <citation type="submission" date="2019-02" db="EMBL/GenBank/DDBJ databases">
        <title>Deep-cultivation of Planctomycetes and their phenomic and genomic characterization uncovers novel biology.</title>
        <authorList>
            <person name="Wiegand S."/>
            <person name="Jogler M."/>
            <person name="Boedeker C."/>
            <person name="Pinto D."/>
            <person name="Vollmers J."/>
            <person name="Rivas-Marin E."/>
            <person name="Kohn T."/>
            <person name="Peeters S.H."/>
            <person name="Heuer A."/>
            <person name="Rast P."/>
            <person name="Oberbeckmann S."/>
            <person name="Bunk B."/>
            <person name="Jeske O."/>
            <person name="Meyerdierks A."/>
            <person name="Storesund J.E."/>
            <person name="Kallscheuer N."/>
            <person name="Luecker S."/>
            <person name="Lage O.M."/>
            <person name="Pohl T."/>
            <person name="Merkel B.J."/>
            <person name="Hornburger P."/>
            <person name="Mueller R.-W."/>
            <person name="Bruemmer F."/>
            <person name="Labrenz M."/>
            <person name="Spormann A.M."/>
            <person name="Op den Camp H."/>
            <person name="Overmann J."/>
            <person name="Amann R."/>
            <person name="Jetten M.S.M."/>
            <person name="Mascher T."/>
            <person name="Medema M.H."/>
            <person name="Devos D.P."/>
            <person name="Kaster A.-K."/>
            <person name="Ovreas L."/>
            <person name="Rohde M."/>
            <person name="Galperin M.Y."/>
            <person name="Jogler C."/>
        </authorList>
    </citation>
    <scope>NUCLEOTIDE SEQUENCE [LARGE SCALE GENOMIC DNA]</scope>
    <source>
        <strain evidence="7 8">EC9</strain>
    </source>
</reference>
<dbReference type="KEGG" id="ruv:EC9_43540"/>
<feature type="transmembrane region" description="Helical" evidence="6">
    <location>
        <begin position="302"/>
        <end position="320"/>
    </location>
</feature>
<evidence type="ECO:0000256" key="3">
    <source>
        <dbReference type="ARBA" id="ARBA00022989"/>
    </source>
</evidence>
<evidence type="ECO:0000256" key="1">
    <source>
        <dbReference type="ARBA" id="ARBA00004141"/>
    </source>
</evidence>
<dbReference type="InterPro" id="IPR003689">
    <property type="entry name" value="ZIP"/>
</dbReference>
<dbReference type="GO" id="GO:0005385">
    <property type="term" value="F:zinc ion transmembrane transporter activity"/>
    <property type="evidence" value="ECO:0007669"/>
    <property type="project" value="TreeGrafter"/>
</dbReference>
<evidence type="ECO:0000313" key="8">
    <source>
        <dbReference type="Proteomes" id="UP000319557"/>
    </source>
</evidence>
<gene>
    <name evidence="7" type="ORF">EC9_43540</name>
</gene>
<organism evidence="7 8">
    <name type="scientific">Rosistilla ulvae</name>
    <dbReference type="NCBI Taxonomy" id="1930277"/>
    <lineage>
        <taxon>Bacteria</taxon>
        <taxon>Pseudomonadati</taxon>
        <taxon>Planctomycetota</taxon>
        <taxon>Planctomycetia</taxon>
        <taxon>Pirellulales</taxon>
        <taxon>Pirellulaceae</taxon>
        <taxon>Rosistilla</taxon>
    </lineage>
</organism>
<evidence type="ECO:0000256" key="4">
    <source>
        <dbReference type="ARBA" id="ARBA00023136"/>
    </source>
</evidence>
<evidence type="ECO:0000256" key="6">
    <source>
        <dbReference type="SAM" id="Phobius"/>
    </source>
</evidence>
<dbReference type="Proteomes" id="UP000319557">
    <property type="component" value="Chromosome"/>
</dbReference>
<feature type="compositionally biased region" description="Basic and acidic residues" evidence="5">
    <location>
        <begin position="128"/>
        <end position="143"/>
    </location>
</feature>
<evidence type="ECO:0000256" key="5">
    <source>
        <dbReference type="SAM" id="MobiDB-lite"/>
    </source>
</evidence>
<feature type="transmembrane region" description="Helical" evidence="6">
    <location>
        <begin position="38"/>
        <end position="57"/>
    </location>
</feature>
<proteinExistence type="predicted"/>
<evidence type="ECO:0000256" key="2">
    <source>
        <dbReference type="ARBA" id="ARBA00022692"/>
    </source>
</evidence>
<dbReference type="OrthoDB" id="5739025at2"/>
<keyword evidence="3 6" id="KW-1133">Transmembrane helix</keyword>
<feature type="transmembrane region" description="Helical" evidence="6">
    <location>
        <begin position="69"/>
        <end position="87"/>
    </location>
</feature>
<dbReference type="GO" id="GO:0016020">
    <property type="term" value="C:membrane"/>
    <property type="evidence" value="ECO:0007669"/>
    <property type="project" value="UniProtKB-SubCell"/>
</dbReference>
<comment type="subcellular location">
    <subcellularLocation>
        <location evidence="1">Membrane</location>
        <topology evidence="1">Multi-pass membrane protein</topology>
    </subcellularLocation>
</comment>
<feature type="transmembrane region" description="Helical" evidence="6">
    <location>
        <begin position="6"/>
        <end position="26"/>
    </location>
</feature>
<keyword evidence="2 6" id="KW-0812">Transmembrane</keyword>
<protein>
    <submittedName>
        <fullName evidence="7">Zinc transporter ZupT</fullName>
    </submittedName>
</protein>
<evidence type="ECO:0000313" key="7">
    <source>
        <dbReference type="EMBL" id="QDS90148.1"/>
    </source>
</evidence>
<dbReference type="PANTHER" id="PTHR11040:SF44">
    <property type="entry name" value="PROTEIN ZNTC-RELATED"/>
    <property type="match status" value="1"/>
</dbReference>
<name>A0A517M5K1_9BACT</name>
<dbReference type="AlphaFoldDB" id="A0A517M5K1"/>
<feature type="transmembrane region" description="Helical" evidence="6">
    <location>
        <begin position="196"/>
        <end position="215"/>
    </location>
</feature>
<dbReference type="PANTHER" id="PTHR11040">
    <property type="entry name" value="ZINC/IRON TRANSPORTER"/>
    <property type="match status" value="1"/>
</dbReference>